<dbReference type="EC" id="4.2.1.33" evidence="13"/>
<dbReference type="InterPro" id="IPR050067">
    <property type="entry name" value="IPM_dehydratase_rel_enz"/>
</dbReference>
<dbReference type="RefSeq" id="WP_317122069.1">
    <property type="nucleotide sequence ID" value="NZ_JAWJBA010000003.1"/>
</dbReference>
<dbReference type="InterPro" id="IPR036008">
    <property type="entry name" value="Aconitase_4Fe-4S_dom"/>
</dbReference>
<keyword evidence="5 13" id="KW-0004">4Fe-4S</keyword>
<evidence type="ECO:0000313" key="15">
    <source>
        <dbReference type="EMBL" id="MDV2684863.1"/>
    </source>
</evidence>
<evidence type="ECO:0000256" key="10">
    <source>
        <dbReference type="ARBA" id="ARBA00023239"/>
    </source>
</evidence>
<keyword evidence="7 13" id="KW-0479">Metal-binding</keyword>
<comment type="function">
    <text evidence="2 13">Catalyzes the isomerization between 2-isopropylmalate and 3-isopropylmalate, via the formation of 2-isopropylmaleate.</text>
</comment>
<evidence type="ECO:0000313" key="16">
    <source>
        <dbReference type="Proteomes" id="UP001287282"/>
    </source>
</evidence>
<evidence type="ECO:0000256" key="8">
    <source>
        <dbReference type="ARBA" id="ARBA00023004"/>
    </source>
</evidence>
<comment type="catalytic activity">
    <reaction evidence="12">
        <text>citrate = D-threo-isocitrate</text>
        <dbReference type="Rhea" id="RHEA:10336"/>
        <dbReference type="ChEBI" id="CHEBI:15562"/>
        <dbReference type="ChEBI" id="CHEBI:16947"/>
        <dbReference type="EC" id="4.2.1.3"/>
    </reaction>
</comment>
<dbReference type="GO" id="GO:0003861">
    <property type="term" value="F:3-isopropylmalate dehydratase activity"/>
    <property type="evidence" value="ECO:0007669"/>
    <property type="project" value="UniProtKB-EC"/>
</dbReference>
<evidence type="ECO:0000256" key="11">
    <source>
        <dbReference type="ARBA" id="ARBA00023304"/>
    </source>
</evidence>
<gene>
    <name evidence="13 15" type="primary">leuC</name>
    <name evidence="15" type="ORF">RYX56_10835</name>
</gene>
<comment type="catalytic activity">
    <reaction evidence="1 13">
        <text>(2R,3S)-3-isopropylmalate = (2S)-2-isopropylmalate</text>
        <dbReference type="Rhea" id="RHEA:32287"/>
        <dbReference type="ChEBI" id="CHEBI:1178"/>
        <dbReference type="ChEBI" id="CHEBI:35121"/>
        <dbReference type="EC" id="4.2.1.33"/>
    </reaction>
</comment>
<feature type="binding site" evidence="13">
    <location>
        <position position="407"/>
    </location>
    <ligand>
        <name>[4Fe-4S] cluster</name>
        <dbReference type="ChEBI" id="CHEBI:49883"/>
    </ligand>
</feature>
<keyword evidence="9 13" id="KW-0411">Iron-sulfur</keyword>
<dbReference type="InterPro" id="IPR033941">
    <property type="entry name" value="IPMI_cat"/>
</dbReference>
<dbReference type="PANTHER" id="PTHR43822:SF9">
    <property type="entry name" value="3-ISOPROPYLMALATE DEHYDRATASE"/>
    <property type="match status" value="1"/>
</dbReference>
<keyword evidence="16" id="KW-1185">Reference proteome</keyword>
<evidence type="ECO:0000256" key="5">
    <source>
        <dbReference type="ARBA" id="ARBA00022485"/>
    </source>
</evidence>
<dbReference type="NCBIfam" id="NF009116">
    <property type="entry name" value="PRK12466.1"/>
    <property type="match status" value="1"/>
</dbReference>
<keyword evidence="10 13" id="KW-0456">Lyase</keyword>
<evidence type="ECO:0000256" key="1">
    <source>
        <dbReference type="ARBA" id="ARBA00000491"/>
    </source>
</evidence>
<evidence type="ECO:0000256" key="13">
    <source>
        <dbReference type="HAMAP-Rule" id="MF_01026"/>
    </source>
</evidence>
<feature type="binding site" evidence="13">
    <location>
        <position position="347"/>
    </location>
    <ligand>
        <name>[4Fe-4S] cluster</name>
        <dbReference type="ChEBI" id="CHEBI:49883"/>
    </ligand>
</feature>
<dbReference type="NCBIfam" id="TIGR00170">
    <property type="entry name" value="leuC"/>
    <property type="match status" value="1"/>
</dbReference>
<comment type="similarity">
    <text evidence="13">Belongs to the aconitase/IPM isomerase family. LeuC type 1 subfamily.</text>
</comment>
<evidence type="ECO:0000256" key="2">
    <source>
        <dbReference type="ARBA" id="ARBA00002695"/>
    </source>
</evidence>
<dbReference type="Pfam" id="PF00330">
    <property type="entry name" value="Aconitase"/>
    <property type="match status" value="1"/>
</dbReference>
<sequence length="473" mass="51621">MTPKTIIEKIWDQHEVIQEEGKPSLLYIDLHMVHEVTSPQAFEGLRIHNRKVRRPDLTFATMDHNVPTVDRYNITDQIAKTQIETLQKNCDEFGIDVVDLEHPENGIVHVIGPELGLTQPGKTIVCGDSHTSTHGAFGALAFGIGTSEVEHVLATQSLWQSKPKTLEVKIIGKLAKGIAAKDVILAIIAKFGVDVGTGSVIEFTGDAIRGMTMEERMTICNMSIEAGAKAGLISPDQVTFDYLEGRQYVPSGEAFTELTKRWSTLATDEGATYDRTVTIDASEIEPMVTWGTNPSQGIGISKLVPSPEEATTDADKRGIEQALDYMDLKPGTPIQDVRVQHVFIGSCTNSRLSDLRAAASVIKGRKVASGVRALVVPGSQKVKKQAEEEGLDQLFIEAGFEWRESGCSMCLSMNPDFVPEGERCASTSNRNFEGRQGKGSRTHLVSPEMAAATALAGHFVDVRQLKEEKTMTS</sequence>
<comment type="pathway">
    <text evidence="3 13">Amino-acid biosynthesis; L-leucine biosynthesis; L-leucine from 3-methyl-2-oxobutanoate: step 2/4.</text>
</comment>
<comment type="subunit">
    <text evidence="13">Heterodimer of LeuC and LeuD.</text>
</comment>
<keyword evidence="6 13" id="KW-0028">Amino-acid biosynthesis</keyword>
<dbReference type="NCBIfam" id="NF004016">
    <property type="entry name" value="PRK05478.1"/>
    <property type="match status" value="1"/>
</dbReference>
<dbReference type="HAMAP" id="MF_01026">
    <property type="entry name" value="LeuC_type1"/>
    <property type="match status" value="1"/>
</dbReference>
<evidence type="ECO:0000256" key="6">
    <source>
        <dbReference type="ARBA" id="ARBA00022605"/>
    </source>
</evidence>
<dbReference type="PANTHER" id="PTHR43822">
    <property type="entry name" value="HOMOACONITASE, MITOCHONDRIAL-RELATED"/>
    <property type="match status" value="1"/>
</dbReference>
<dbReference type="Proteomes" id="UP001287282">
    <property type="component" value="Unassembled WGS sequence"/>
</dbReference>
<evidence type="ECO:0000256" key="7">
    <source>
        <dbReference type="ARBA" id="ARBA00022723"/>
    </source>
</evidence>
<name>A0ABU3XAF0_9BACI</name>
<reference evidence="15 16" key="1">
    <citation type="submission" date="2023-10" db="EMBL/GenBank/DDBJ databases">
        <title>Screening of Alkalihalobacillus lindianensis BZ-TG-R113 and Its Alleviation of Salt Stress on Rapeseed Growth.</title>
        <authorList>
            <person name="Zhao B."/>
            <person name="Guo T."/>
        </authorList>
    </citation>
    <scope>NUCLEOTIDE SEQUENCE [LARGE SCALE GENOMIC DNA]</scope>
    <source>
        <strain evidence="15 16">BZ-TG-R113</strain>
    </source>
</reference>
<feature type="domain" description="Aconitase/3-isopropylmalate dehydratase large subunit alpha/beta/alpha" evidence="14">
    <location>
        <begin position="8"/>
        <end position="457"/>
    </location>
</feature>
<keyword evidence="11 13" id="KW-0100">Branched-chain amino acid biosynthesis</keyword>
<dbReference type="CDD" id="cd01583">
    <property type="entry name" value="IPMI"/>
    <property type="match status" value="1"/>
</dbReference>
<organism evidence="15 16">
    <name type="scientific">Alkalihalophilus lindianensis</name>
    <dbReference type="NCBI Taxonomy" id="1630542"/>
    <lineage>
        <taxon>Bacteria</taxon>
        <taxon>Bacillati</taxon>
        <taxon>Bacillota</taxon>
        <taxon>Bacilli</taxon>
        <taxon>Bacillales</taxon>
        <taxon>Bacillaceae</taxon>
        <taxon>Alkalihalophilus</taxon>
    </lineage>
</organism>
<comment type="cofactor">
    <cofactor evidence="13">
        <name>[4Fe-4S] cluster</name>
        <dbReference type="ChEBI" id="CHEBI:49883"/>
    </cofactor>
    <text evidence="13">Binds 1 [4Fe-4S] cluster per subunit.</text>
</comment>
<dbReference type="Gene3D" id="3.30.499.10">
    <property type="entry name" value="Aconitase, domain 3"/>
    <property type="match status" value="2"/>
</dbReference>
<comment type="caution">
    <text evidence="15">The sequence shown here is derived from an EMBL/GenBank/DDBJ whole genome shotgun (WGS) entry which is preliminary data.</text>
</comment>
<evidence type="ECO:0000259" key="14">
    <source>
        <dbReference type="Pfam" id="PF00330"/>
    </source>
</evidence>
<proteinExistence type="inferred from homology"/>
<accession>A0ABU3XAF0</accession>
<dbReference type="PROSITE" id="PS00450">
    <property type="entry name" value="ACONITASE_1"/>
    <property type="match status" value="1"/>
</dbReference>
<dbReference type="SUPFAM" id="SSF53732">
    <property type="entry name" value="Aconitase iron-sulfur domain"/>
    <property type="match status" value="1"/>
</dbReference>
<dbReference type="InterPro" id="IPR015931">
    <property type="entry name" value="Acnase/IPM_dHydase_lsu_aba_1/3"/>
</dbReference>
<dbReference type="InterPro" id="IPR018136">
    <property type="entry name" value="Aconitase_4Fe-4S_BS"/>
</dbReference>
<dbReference type="InterPro" id="IPR001030">
    <property type="entry name" value="Acoase/IPM_deHydtase_lsu_aba"/>
</dbReference>
<evidence type="ECO:0000256" key="4">
    <source>
        <dbReference type="ARBA" id="ARBA00022430"/>
    </source>
</evidence>
<evidence type="ECO:0000256" key="12">
    <source>
        <dbReference type="ARBA" id="ARBA00023501"/>
    </source>
</evidence>
<dbReference type="EMBL" id="JAWJBA010000003">
    <property type="protein sequence ID" value="MDV2684863.1"/>
    <property type="molecule type" value="Genomic_DNA"/>
</dbReference>
<feature type="binding site" evidence="13">
    <location>
        <position position="410"/>
    </location>
    <ligand>
        <name>[4Fe-4S] cluster</name>
        <dbReference type="ChEBI" id="CHEBI:49883"/>
    </ligand>
</feature>
<keyword evidence="8 13" id="KW-0408">Iron</keyword>
<protein>
    <recommendedName>
        <fullName evidence="13">3-isopropylmalate dehydratase large subunit</fullName>
        <ecNumber evidence="13">4.2.1.33</ecNumber>
    </recommendedName>
    <alternativeName>
        <fullName evidence="13">Alpha-IPM isomerase</fullName>
        <shortName evidence="13">IPMI</shortName>
    </alternativeName>
    <alternativeName>
        <fullName evidence="13">Isopropylmalate isomerase</fullName>
    </alternativeName>
</protein>
<keyword evidence="4 13" id="KW-0432">Leucine biosynthesis</keyword>
<evidence type="ECO:0000256" key="9">
    <source>
        <dbReference type="ARBA" id="ARBA00023014"/>
    </source>
</evidence>
<dbReference type="InterPro" id="IPR004430">
    <property type="entry name" value="3-IsopropMal_deHydase_lsu"/>
</dbReference>
<dbReference type="PRINTS" id="PR00415">
    <property type="entry name" value="ACONITASE"/>
</dbReference>
<evidence type="ECO:0000256" key="3">
    <source>
        <dbReference type="ARBA" id="ARBA00004729"/>
    </source>
</evidence>